<name>A0A1F5VTP9_9BACT</name>
<dbReference type="PANTHER" id="PTHR33295">
    <property type="entry name" value="ATPASE"/>
    <property type="match status" value="1"/>
</dbReference>
<protein>
    <recommendedName>
        <fullName evidence="1">DUF4143 domain-containing protein</fullName>
    </recommendedName>
</protein>
<evidence type="ECO:0000313" key="3">
    <source>
        <dbReference type="Proteomes" id="UP000178943"/>
    </source>
</evidence>
<dbReference type="Proteomes" id="UP000178943">
    <property type="component" value="Unassembled WGS sequence"/>
</dbReference>
<evidence type="ECO:0000259" key="1">
    <source>
        <dbReference type="Pfam" id="PF13635"/>
    </source>
</evidence>
<reference evidence="2 3" key="1">
    <citation type="journal article" date="2016" name="Nat. Commun.">
        <title>Thousands of microbial genomes shed light on interconnected biogeochemical processes in an aquifer system.</title>
        <authorList>
            <person name="Anantharaman K."/>
            <person name="Brown C.T."/>
            <person name="Hug L.A."/>
            <person name="Sharon I."/>
            <person name="Castelle C.J."/>
            <person name="Probst A.J."/>
            <person name="Thomas B.C."/>
            <person name="Singh A."/>
            <person name="Wilkins M.J."/>
            <person name="Karaoz U."/>
            <person name="Brodie E.L."/>
            <person name="Williams K.H."/>
            <person name="Hubbard S.S."/>
            <person name="Banfield J.F."/>
        </authorList>
    </citation>
    <scope>NUCLEOTIDE SEQUENCE [LARGE SCALE GENOMIC DNA]</scope>
</reference>
<dbReference type="PANTHER" id="PTHR33295:SF7">
    <property type="entry name" value="ATPASE"/>
    <property type="match status" value="1"/>
</dbReference>
<comment type="caution">
    <text evidence="2">The sequence shown here is derived from an EMBL/GenBank/DDBJ whole genome shotgun (WGS) entry which is preliminary data.</text>
</comment>
<accession>A0A1F5VTP9</accession>
<feature type="domain" description="DUF4143" evidence="1">
    <location>
        <begin position="3"/>
        <end position="120"/>
    </location>
</feature>
<evidence type="ECO:0000313" key="2">
    <source>
        <dbReference type="EMBL" id="OGF66816.1"/>
    </source>
</evidence>
<dbReference type="EMBL" id="MFGW01000083">
    <property type="protein sequence ID" value="OGF66816.1"/>
    <property type="molecule type" value="Genomic_DNA"/>
</dbReference>
<dbReference type="Pfam" id="PF13635">
    <property type="entry name" value="DUF4143"/>
    <property type="match status" value="1"/>
</dbReference>
<dbReference type="AlphaFoldDB" id="A0A1F5VTP9"/>
<organism evidence="2 3">
    <name type="scientific">Candidatus Fischerbacteria bacterium RBG_13_37_8</name>
    <dbReference type="NCBI Taxonomy" id="1817863"/>
    <lineage>
        <taxon>Bacteria</taxon>
        <taxon>Candidatus Fischeribacteriota</taxon>
    </lineage>
</organism>
<gene>
    <name evidence="2" type="ORF">A2Y62_10550</name>
</gene>
<dbReference type="STRING" id="1817863.A2Y62_10550"/>
<sequence length="170" mass="18866">MNLLVNAGLAYKVYHTSARGLPLGAQIDIKKFKVLILDSGIYQRISGLNLSEFIASDSQMLINRVHFAELLAGLELIKSSSPNAHPELYYWHREAKSSNAEVDFIVQGKSGIVPIEVKAGTKGQMQSLFIFLDERNLAAGIRLSAENFARYDKIVTVPLYAASRIRTMLP</sequence>
<dbReference type="InterPro" id="IPR025420">
    <property type="entry name" value="DUF4143"/>
</dbReference>
<proteinExistence type="predicted"/>